<dbReference type="Proteomes" id="UP001295684">
    <property type="component" value="Unassembled WGS sequence"/>
</dbReference>
<keyword evidence="3" id="KW-1185">Reference proteome</keyword>
<reference evidence="2" key="1">
    <citation type="submission" date="2023-07" db="EMBL/GenBank/DDBJ databases">
        <authorList>
            <consortium name="AG Swart"/>
            <person name="Singh M."/>
            <person name="Singh A."/>
            <person name="Seah K."/>
            <person name="Emmerich C."/>
        </authorList>
    </citation>
    <scope>NUCLEOTIDE SEQUENCE</scope>
    <source>
        <strain evidence="2">DP1</strain>
    </source>
</reference>
<accession>A0AAD1YA65</accession>
<name>A0AAD1YA65_EUPCR</name>
<sequence length="591" mass="68592">MILHSLISRQNCTDLYLKFRLSTDQKSVRTSTRYSKTGSTNYAKESVIATCSVKSETTSLSKFMTSWLNSRTRGQYHYHKNFSLLPKVLKKIGSPTESLYDTCVNYFFSPSFKAAEGVSSPKEDSIAKKKDIEQSRPSSRLASGKTTRVKGCTHKSREPKPKDSVQQRLYSTKTYRVYSKNFRNPQKSSLKKSSKAKKKATKSRNNTKVKKYPSTRVDRSIFHSKSREILEKNSSLSTILFSENDQITNHNPAKQDISRYFSKPMLVPQISQVSLSSIGYPDSYDKENVNSSNIGKYAKIKSNISQRKQSYNSLLEKKSRNPCKATMSQTNTPHSNDTAKNSEHFSKILNKFQNVFKKEETEARESKIKSSHSKRSFLKDNNYIWKRYESSKNVTRNNFNQAPNYLSQGCMPVKCVYEDYQSNKPVKAQIKPEKLDNFMEKYVPSTDIHPEKVKFLQNYDRNDLREKESLRPRGDQNCPDDSKESYNTSSNNTVYLDLYSKDLDHQRPQKAYKDNIPAVIPDSQSLKWDKFKRIEEEINRFQEQIDKMEKIRAFGRKRLEYHKMKHDESLSISTIRMDTPPSRDTNKPRCL</sequence>
<dbReference type="EMBL" id="CAMPGE010029927">
    <property type="protein sequence ID" value="CAI2387417.1"/>
    <property type="molecule type" value="Genomic_DNA"/>
</dbReference>
<evidence type="ECO:0000313" key="2">
    <source>
        <dbReference type="EMBL" id="CAI2387417.1"/>
    </source>
</evidence>
<feature type="compositionally biased region" description="Basic and acidic residues" evidence="1">
    <location>
        <begin position="121"/>
        <end position="134"/>
    </location>
</feature>
<proteinExistence type="predicted"/>
<dbReference type="AlphaFoldDB" id="A0AAD1YA65"/>
<evidence type="ECO:0000256" key="1">
    <source>
        <dbReference type="SAM" id="MobiDB-lite"/>
    </source>
</evidence>
<organism evidence="2 3">
    <name type="scientific">Euplotes crassus</name>
    <dbReference type="NCBI Taxonomy" id="5936"/>
    <lineage>
        <taxon>Eukaryota</taxon>
        <taxon>Sar</taxon>
        <taxon>Alveolata</taxon>
        <taxon>Ciliophora</taxon>
        <taxon>Intramacronucleata</taxon>
        <taxon>Spirotrichea</taxon>
        <taxon>Hypotrichia</taxon>
        <taxon>Euplotida</taxon>
        <taxon>Euplotidae</taxon>
        <taxon>Moneuplotes</taxon>
    </lineage>
</organism>
<protein>
    <submittedName>
        <fullName evidence="2">Uncharacterized protein</fullName>
    </submittedName>
</protein>
<feature type="region of interest" description="Disordered" evidence="1">
    <location>
        <begin position="181"/>
        <end position="214"/>
    </location>
</feature>
<feature type="compositionally biased region" description="Basic and acidic residues" evidence="1">
    <location>
        <begin position="155"/>
        <end position="165"/>
    </location>
</feature>
<feature type="region of interest" description="Disordered" evidence="1">
    <location>
        <begin position="115"/>
        <end position="168"/>
    </location>
</feature>
<feature type="region of interest" description="Disordered" evidence="1">
    <location>
        <begin position="319"/>
        <end position="340"/>
    </location>
</feature>
<comment type="caution">
    <text evidence="2">The sequence shown here is derived from an EMBL/GenBank/DDBJ whole genome shotgun (WGS) entry which is preliminary data.</text>
</comment>
<feature type="region of interest" description="Disordered" evidence="1">
    <location>
        <begin position="463"/>
        <end position="491"/>
    </location>
</feature>
<feature type="compositionally biased region" description="Polar residues" evidence="1">
    <location>
        <begin position="135"/>
        <end position="146"/>
    </location>
</feature>
<gene>
    <name evidence="2" type="ORF">ECRASSUSDP1_LOCUS29050</name>
</gene>
<feature type="compositionally biased region" description="Polar residues" evidence="1">
    <location>
        <begin position="326"/>
        <end position="339"/>
    </location>
</feature>
<evidence type="ECO:0000313" key="3">
    <source>
        <dbReference type="Proteomes" id="UP001295684"/>
    </source>
</evidence>
<feature type="compositionally biased region" description="Basic residues" evidence="1">
    <location>
        <begin position="189"/>
        <end position="213"/>
    </location>
</feature>
<feature type="compositionally biased region" description="Basic and acidic residues" evidence="1">
    <location>
        <begin position="463"/>
        <end position="484"/>
    </location>
</feature>